<accession>A0AAV1S7X7</accession>
<evidence type="ECO:0000313" key="3">
    <source>
        <dbReference type="Proteomes" id="UP001314170"/>
    </source>
</evidence>
<dbReference type="PANTHER" id="PTHR31325">
    <property type="entry name" value="OS01G0798800 PROTEIN-RELATED"/>
    <property type="match status" value="1"/>
</dbReference>
<proteinExistence type="predicted"/>
<evidence type="ECO:0000256" key="1">
    <source>
        <dbReference type="SAM" id="Phobius"/>
    </source>
</evidence>
<comment type="caution">
    <text evidence="2">The sequence shown here is derived from an EMBL/GenBank/DDBJ whole genome shotgun (WGS) entry which is preliminary data.</text>
</comment>
<keyword evidence="3" id="KW-1185">Reference proteome</keyword>
<name>A0AAV1S7X7_9ROSI</name>
<dbReference type="Proteomes" id="UP001314170">
    <property type="component" value="Unassembled WGS sequence"/>
</dbReference>
<organism evidence="2 3">
    <name type="scientific">Dovyalis caffra</name>
    <dbReference type="NCBI Taxonomy" id="77055"/>
    <lineage>
        <taxon>Eukaryota</taxon>
        <taxon>Viridiplantae</taxon>
        <taxon>Streptophyta</taxon>
        <taxon>Embryophyta</taxon>
        <taxon>Tracheophyta</taxon>
        <taxon>Spermatophyta</taxon>
        <taxon>Magnoliopsida</taxon>
        <taxon>eudicotyledons</taxon>
        <taxon>Gunneridae</taxon>
        <taxon>Pentapetalae</taxon>
        <taxon>rosids</taxon>
        <taxon>fabids</taxon>
        <taxon>Malpighiales</taxon>
        <taxon>Salicaceae</taxon>
        <taxon>Flacourtieae</taxon>
        <taxon>Dovyalis</taxon>
    </lineage>
</organism>
<evidence type="ECO:0008006" key="4">
    <source>
        <dbReference type="Google" id="ProtNLM"/>
    </source>
</evidence>
<keyword evidence="1" id="KW-0812">Transmembrane</keyword>
<gene>
    <name evidence="2" type="ORF">DCAF_LOCUS20247</name>
</gene>
<evidence type="ECO:0000313" key="2">
    <source>
        <dbReference type="EMBL" id="CAK7347559.1"/>
    </source>
</evidence>
<dbReference type="AlphaFoldDB" id="A0AAV1S7X7"/>
<keyword evidence="1" id="KW-0472">Membrane</keyword>
<protein>
    <recommendedName>
        <fullName evidence="4">DUF4220 domain-containing protein</fullName>
    </recommendedName>
</protein>
<sequence length="175" mass="19518">MLLKVGYAAPESAQDDETCLCSCHSSMIPAVVSSLIYIKGRRNMELVPSELKKLWKEWELSILVLLSLVLQIALIFFGNRRKATSRTRIWFLLWCAYLMADWVATVAPGVLLNKLGEATKDMGRRRVLNVLHLGGPDTISAQSAVVEALSWISSPNLSCSLHFLYGLERLSSLHS</sequence>
<dbReference type="EMBL" id="CAWUPB010001173">
    <property type="protein sequence ID" value="CAK7347559.1"/>
    <property type="molecule type" value="Genomic_DNA"/>
</dbReference>
<reference evidence="2 3" key="1">
    <citation type="submission" date="2024-01" db="EMBL/GenBank/DDBJ databases">
        <authorList>
            <person name="Waweru B."/>
        </authorList>
    </citation>
    <scope>NUCLEOTIDE SEQUENCE [LARGE SCALE GENOMIC DNA]</scope>
</reference>
<feature type="transmembrane region" description="Helical" evidence="1">
    <location>
        <begin position="89"/>
        <end position="112"/>
    </location>
</feature>
<feature type="transmembrane region" description="Helical" evidence="1">
    <location>
        <begin position="58"/>
        <end position="77"/>
    </location>
</feature>
<keyword evidence="1" id="KW-1133">Transmembrane helix</keyword>